<dbReference type="InterPro" id="IPR003593">
    <property type="entry name" value="AAA+_ATPase"/>
</dbReference>
<protein>
    <submittedName>
        <fullName evidence="10">ABC transporter ATP-binding protein/permease</fullName>
    </submittedName>
</protein>
<dbReference type="Pfam" id="PF00664">
    <property type="entry name" value="ABC_membrane"/>
    <property type="match status" value="1"/>
</dbReference>
<feature type="domain" description="ABC transmembrane type-1" evidence="9">
    <location>
        <begin position="41"/>
        <end position="323"/>
    </location>
</feature>
<dbReference type="GO" id="GO:0005524">
    <property type="term" value="F:ATP binding"/>
    <property type="evidence" value="ECO:0007669"/>
    <property type="project" value="UniProtKB-KW"/>
</dbReference>
<evidence type="ECO:0000259" key="9">
    <source>
        <dbReference type="PROSITE" id="PS50929"/>
    </source>
</evidence>
<keyword evidence="2 7" id="KW-0812">Transmembrane</keyword>
<dbReference type="SUPFAM" id="SSF90123">
    <property type="entry name" value="ABC transporter transmembrane region"/>
    <property type="match status" value="1"/>
</dbReference>
<dbReference type="SMART" id="SM00382">
    <property type="entry name" value="AAA"/>
    <property type="match status" value="1"/>
</dbReference>
<proteinExistence type="predicted"/>
<keyword evidence="6 7" id="KW-0472">Membrane</keyword>
<dbReference type="Gene3D" id="1.20.1560.10">
    <property type="entry name" value="ABC transporter type 1, transmembrane domain"/>
    <property type="match status" value="1"/>
</dbReference>
<dbReference type="PROSITE" id="PS00211">
    <property type="entry name" value="ABC_TRANSPORTER_1"/>
    <property type="match status" value="1"/>
</dbReference>
<keyword evidence="11" id="KW-1185">Reference proteome</keyword>
<evidence type="ECO:0000256" key="5">
    <source>
        <dbReference type="ARBA" id="ARBA00022989"/>
    </source>
</evidence>
<keyword evidence="5 7" id="KW-1133">Transmembrane helix</keyword>
<gene>
    <name evidence="10" type="ORF">AB4566_15065</name>
</gene>
<dbReference type="InterPro" id="IPR036640">
    <property type="entry name" value="ABC1_TM_sf"/>
</dbReference>
<comment type="subcellular location">
    <subcellularLocation>
        <location evidence="1">Cell membrane</location>
        <topology evidence="1">Multi-pass membrane protein</topology>
    </subcellularLocation>
</comment>
<dbReference type="PROSITE" id="PS50893">
    <property type="entry name" value="ABC_TRANSPORTER_2"/>
    <property type="match status" value="1"/>
</dbReference>
<feature type="transmembrane region" description="Helical" evidence="7">
    <location>
        <begin position="262"/>
        <end position="282"/>
    </location>
</feature>
<evidence type="ECO:0000256" key="4">
    <source>
        <dbReference type="ARBA" id="ARBA00022840"/>
    </source>
</evidence>
<evidence type="ECO:0000313" key="11">
    <source>
        <dbReference type="Proteomes" id="UP001570417"/>
    </source>
</evidence>
<dbReference type="Proteomes" id="UP001570417">
    <property type="component" value="Unassembled WGS sequence"/>
</dbReference>
<dbReference type="Pfam" id="PF00005">
    <property type="entry name" value="ABC_tran"/>
    <property type="match status" value="1"/>
</dbReference>
<dbReference type="PANTHER" id="PTHR43394">
    <property type="entry name" value="ATP-DEPENDENT PERMEASE MDL1, MITOCHONDRIAL"/>
    <property type="match status" value="1"/>
</dbReference>
<evidence type="ECO:0000256" key="1">
    <source>
        <dbReference type="ARBA" id="ARBA00004651"/>
    </source>
</evidence>
<keyword evidence="3" id="KW-0547">Nucleotide-binding</keyword>
<comment type="caution">
    <text evidence="10">The sequence shown here is derived from an EMBL/GenBank/DDBJ whole genome shotgun (WGS) entry which is preliminary data.</text>
</comment>
<sequence>MQDNVASESTGISQEHKPEKKSLGILFELIKFIQPYKGRVAAALVALIFTASLTLSVGHGIRILIDQGFTEQSLEDLGSAIQFILLVTVLISIGTFFRFYLVSSVGERVSADIRLAVFNHVITLHPSYFETNGSGDIMSRITTDTTLLQSIIGSSFSMAMRSALMCIGAIIMLFATNIKLTLIVLASVPFILIPILVYGRRVRTLSRKSQDSMADVGSYAGEAIEHIKTVQSYSNEEQEKASFSAEVEKAYEIGRQRVKQRAILISGVIIIVFSAISGMLWVGGSDVINGTMSGGDLGAFVFYAIMVASSLGTISEVLGELQRAAGATERLIEILQVESHIIAPVQNPISLGSDLTQATSIKVGSSQPSSIKADSNQANSTETNQLKAEVAFEDVTFHYPSRPDQAATEHLALKAEEGKVLALVGPSGAGKTTLFELLQRFYDPQLGRVTLGDIDIRRFEPNELRKQMALVPQQPALFSNDVYHNISYGSPEATNEQVIEAAKKAHAHEFILNLPEGYDSFLGERGVRLSGGQRQRIAIARAILKDPNILLLDEATSALDSESEHHVQQALDELMRGRTTLIIAHRLSTIKHADQIAVLDQGKLVDVGDHQSLLETCELYQRLVELQFKSMNR</sequence>
<evidence type="ECO:0000256" key="6">
    <source>
        <dbReference type="ARBA" id="ARBA00023136"/>
    </source>
</evidence>
<dbReference type="InterPro" id="IPR011527">
    <property type="entry name" value="ABC1_TM_dom"/>
</dbReference>
<name>A0ABV4NDV9_9VIBR</name>
<dbReference type="InterPro" id="IPR003439">
    <property type="entry name" value="ABC_transporter-like_ATP-bd"/>
</dbReference>
<evidence type="ECO:0000259" key="8">
    <source>
        <dbReference type="PROSITE" id="PS50893"/>
    </source>
</evidence>
<dbReference type="InterPro" id="IPR027417">
    <property type="entry name" value="P-loop_NTPase"/>
</dbReference>
<feature type="transmembrane region" description="Helical" evidence="7">
    <location>
        <begin position="81"/>
        <end position="101"/>
    </location>
</feature>
<dbReference type="SUPFAM" id="SSF52540">
    <property type="entry name" value="P-loop containing nucleoside triphosphate hydrolases"/>
    <property type="match status" value="1"/>
</dbReference>
<feature type="transmembrane region" description="Helical" evidence="7">
    <location>
        <begin position="297"/>
        <end position="314"/>
    </location>
</feature>
<dbReference type="EMBL" id="JBFRUW010000056">
    <property type="protein sequence ID" value="MFA0569589.1"/>
    <property type="molecule type" value="Genomic_DNA"/>
</dbReference>
<keyword evidence="4 10" id="KW-0067">ATP-binding</keyword>
<dbReference type="Gene3D" id="3.40.50.300">
    <property type="entry name" value="P-loop containing nucleotide triphosphate hydrolases"/>
    <property type="match status" value="1"/>
</dbReference>
<dbReference type="RefSeq" id="WP_372266744.1">
    <property type="nucleotide sequence ID" value="NZ_JBFRUW010000056.1"/>
</dbReference>
<organism evidence="10 11">
    <name type="scientific">Vibrio gallaecicus</name>
    <dbReference type="NCBI Taxonomy" id="552386"/>
    <lineage>
        <taxon>Bacteria</taxon>
        <taxon>Pseudomonadati</taxon>
        <taxon>Pseudomonadota</taxon>
        <taxon>Gammaproteobacteria</taxon>
        <taxon>Vibrionales</taxon>
        <taxon>Vibrionaceae</taxon>
        <taxon>Vibrio</taxon>
    </lineage>
</organism>
<feature type="domain" description="ABC transporter" evidence="8">
    <location>
        <begin position="390"/>
        <end position="626"/>
    </location>
</feature>
<evidence type="ECO:0000256" key="7">
    <source>
        <dbReference type="SAM" id="Phobius"/>
    </source>
</evidence>
<dbReference type="CDD" id="cd18575">
    <property type="entry name" value="ABC_6TM_bac_exporter_ABCB8_10_like"/>
    <property type="match status" value="1"/>
</dbReference>
<accession>A0ABV4NDV9</accession>
<dbReference type="PROSITE" id="PS50929">
    <property type="entry name" value="ABC_TM1F"/>
    <property type="match status" value="1"/>
</dbReference>
<feature type="transmembrane region" description="Helical" evidence="7">
    <location>
        <begin position="180"/>
        <end position="199"/>
    </location>
</feature>
<reference evidence="10 11" key="1">
    <citation type="journal article" date="2024" name="ISME J.">
        <title>Tailless and filamentous prophages are predominant in marine Vibrio.</title>
        <authorList>
            <person name="Steensen K."/>
            <person name="Seneca J."/>
            <person name="Bartlau N."/>
            <person name="Yu X.A."/>
            <person name="Hussain F.A."/>
            <person name="Polz M.F."/>
        </authorList>
    </citation>
    <scope>NUCLEOTIDE SEQUENCE [LARGE SCALE GENOMIC DNA]</scope>
    <source>
        <strain evidence="10 11">10N.222.51.A1</strain>
    </source>
</reference>
<feature type="transmembrane region" description="Helical" evidence="7">
    <location>
        <begin position="147"/>
        <end position="174"/>
    </location>
</feature>
<feature type="transmembrane region" description="Helical" evidence="7">
    <location>
        <begin position="40"/>
        <end position="61"/>
    </location>
</feature>
<dbReference type="InterPro" id="IPR017871">
    <property type="entry name" value="ABC_transporter-like_CS"/>
</dbReference>
<evidence type="ECO:0000256" key="3">
    <source>
        <dbReference type="ARBA" id="ARBA00022741"/>
    </source>
</evidence>
<dbReference type="InterPro" id="IPR039421">
    <property type="entry name" value="Type_1_exporter"/>
</dbReference>
<dbReference type="PANTHER" id="PTHR43394:SF1">
    <property type="entry name" value="ATP-BINDING CASSETTE SUB-FAMILY B MEMBER 10, MITOCHONDRIAL"/>
    <property type="match status" value="1"/>
</dbReference>
<evidence type="ECO:0000256" key="2">
    <source>
        <dbReference type="ARBA" id="ARBA00022692"/>
    </source>
</evidence>
<evidence type="ECO:0000313" key="10">
    <source>
        <dbReference type="EMBL" id="MFA0569589.1"/>
    </source>
</evidence>